<evidence type="ECO:0000313" key="2">
    <source>
        <dbReference type="EMBL" id="AJQ27052.1"/>
    </source>
</evidence>
<dbReference type="AlphaFoldDB" id="I9DFY0"/>
<gene>
    <name evidence="2" type="ORF">JBW_01702</name>
</gene>
<name>I9DFY0_9FIRM</name>
<proteinExistence type="predicted"/>
<dbReference type="EMBL" id="CP010978">
    <property type="protein sequence ID" value="AJQ27052.1"/>
    <property type="molecule type" value="Genomic_DNA"/>
</dbReference>
<dbReference type="KEGG" id="pft:JBW_01702"/>
<keyword evidence="1" id="KW-0472">Membrane</keyword>
<dbReference type="OrthoDB" id="1680591at2"/>
<evidence type="ECO:0000313" key="3">
    <source>
        <dbReference type="Proteomes" id="UP000005361"/>
    </source>
</evidence>
<feature type="transmembrane region" description="Helical" evidence="1">
    <location>
        <begin position="43"/>
        <end position="62"/>
    </location>
</feature>
<reference evidence="2 3" key="1">
    <citation type="journal article" date="2015" name="Genome Announc.">
        <title>Complete Genome Sequence of Pelosinus fermentans JBW45, a Member of a Remarkably Competitive Group of Negativicutes in the Firmicutes Phylum.</title>
        <authorList>
            <person name="De Leon K.B."/>
            <person name="Utturkar S.M."/>
            <person name="Camilleri L.B."/>
            <person name="Elias D.A."/>
            <person name="Arkin A.P."/>
            <person name="Fields M.W."/>
            <person name="Brown S.D."/>
            <person name="Wall J.D."/>
        </authorList>
    </citation>
    <scope>NUCLEOTIDE SEQUENCE [LARGE SCALE GENOMIC DNA]</scope>
    <source>
        <strain evidence="2 3">JBW45</strain>
    </source>
</reference>
<dbReference type="Proteomes" id="UP000005361">
    <property type="component" value="Chromosome"/>
</dbReference>
<protein>
    <submittedName>
        <fullName evidence="2">Uncharacterized protein</fullName>
    </submittedName>
</protein>
<keyword evidence="1" id="KW-1133">Transmembrane helix</keyword>
<dbReference type="RefSeq" id="WP_007957279.1">
    <property type="nucleotide sequence ID" value="NZ_CP010978.1"/>
</dbReference>
<keyword evidence="1" id="KW-0812">Transmembrane</keyword>
<sequence length="168" mass="19643">MVKYQETSQFCKEKLFWMGLSVIALIIWMGIEIQSYTAGKPSFLGIAYIGLFCGLLLWRYAVRYTYVLTNQELIITSQFLYASRTFTVSLDSLESYCNQYKGNIFKRKGVSRLVHRYSAADGRVTRMLTFTEKEKSCGLLLKISDTFMNKLKTLRPKIYEIMYDNRNH</sequence>
<accession>I9DFY0</accession>
<dbReference type="STRING" id="1192197.JBW_01702"/>
<evidence type="ECO:0000256" key="1">
    <source>
        <dbReference type="SAM" id="Phobius"/>
    </source>
</evidence>
<dbReference type="HOGENOM" id="CLU_1584926_0_0_9"/>
<organism evidence="2 3">
    <name type="scientific">Pelosinus fermentans JBW45</name>
    <dbReference type="NCBI Taxonomy" id="1192197"/>
    <lineage>
        <taxon>Bacteria</taxon>
        <taxon>Bacillati</taxon>
        <taxon>Bacillota</taxon>
        <taxon>Negativicutes</taxon>
        <taxon>Selenomonadales</taxon>
        <taxon>Sporomusaceae</taxon>
        <taxon>Pelosinus</taxon>
    </lineage>
</organism>
<feature type="transmembrane region" description="Helical" evidence="1">
    <location>
        <begin position="15"/>
        <end position="31"/>
    </location>
</feature>
<reference evidence="3" key="2">
    <citation type="submission" date="2015-02" db="EMBL/GenBank/DDBJ databases">
        <title>Complete Genome Sequence of Pelosinus fermentans JBW45.</title>
        <authorList>
            <person name="De Leon K.B."/>
            <person name="Utturkar S.M."/>
            <person name="Camilleri L.B."/>
            <person name="Arkin A.P."/>
            <person name="Fields M.W."/>
            <person name="Brown S.D."/>
            <person name="Wall J.D."/>
        </authorList>
    </citation>
    <scope>NUCLEOTIDE SEQUENCE [LARGE SCALE GENOMIC DNA]</scope>
    <source>
        <strain evidence="3">JBW45</strain>
    </source>
</reference>